<proteinExistence type="predicted"/>
<dbReference type="PANTHER" id="PTHR43537:SF45">
    <property type="entry name" value="GNTR FAMILY REGULATORY PROTEIN"/>
    <property type="match status" value="1"/>
</dbReference>
<dbReference type="Gene3D" id="1.10.10.10">
    <property type="entry name" value="Winged helix-like DNA-binding domain superfamily/Winged helix DNA-binding domain"/>
    <property type="match status" value="1"/>
</dbReference>
<dbReference type="EMBL" id="JACRAF010000048">
    <property type="protein sequence ID" value="MBI4923231.1"/>
    <property type="molecule type" value="Genomic_DNA"/>
</dbReference>
<dbReference type="GO" id="GO:0003677">
    <property type="term" value="F:DNA binding"/>
    <property type="evidence" value="ECO:0007669"/>
    <property type="project" value="UniProtKB-KW"/>
</dbReference>
<sequence length="247" mass="26713">MSAVEIPYKFLVNATAPQRGSVTQSVTEQLRTAIVTLALTPGEILDKGAICARLGVSRFPVSEALARLQAEGLVEIMPQRGSMVSRVRIGDVVEYMLIRRALESEAVRALVAKKPAGLDDKLAANLALQAKAAAAGDRDTFHHYDLEFHEILFGAMQFARIRAVIENARANLDRARLLILDPRRLSMTHHEHGAIAAGIAAADADRAAAAMRAHIDKVTGELLAFAHQSPELFADSERFADGTLPFG</sequence>
<dbReference type="InterPro" id="IPR011711">
    <property type="entry name" value="GntR_C"/>
</dbReference>
<evidence type="ECO:0000313" key="6">
    <source>
        <dbReference type="Proteomes" id="UP000782610"/>
    </source>
</evidence>
<dbReference type="SMART" id="SM00345">
    <property type="entry name" value="HTH_GNTR"/>
    <property type="match status" value="1"/>
</dbReference>
<evidence type="ECO:0000256" key="3">
    <source>
        <dbReference type="ARBA" id="ARBA00023163"/>
    </source>
</evidence>
<dbReference type="InterPro" id="IPR036390">
    <property type="entry name" value="WH_DNA-bd_sf"/>
</dbReference>
<accession>A0A933L6E9</accession>
<dbReference type="Pfam" id="PF00392">
    <property type="entry name" value="GntR"/>
    <property type="match status" value="1"/>
</dbReference>
<dbReference type="CDD" id="cd07377">
    <property type="entry name" value="WHTH_GntR"/>
    <property type="match status" value="1"/>
</dbReference>
<dbReference type="SUPFAM" id="SSF48008">
    <property type="entry name" value="GntR ligand-binding domain-like"/>
    <property type="match status" value="1"/>
</dbReference>
<evidence type="ECO:0000256" key="2">
    <source>
        <dbReference type="ARBA" id="ARBA00023125"/>
    </source>
</evidence>
<dbReference type="InterPro" id="IPR008920">
    <property type="entry name" value="TF_FadR/GntR_C"/>
</dbReference>
<dbReference type="InterPro" id="IPR036388">
    <property type="entry name" value="WH-like_DNA-bd_sf"/>
</dbReference>
<feature type="domain" description="HTH gntR-type" evidence="4">
    <location>
        <begin position="20"/>
        <end position="87"/>
    </location>
</feature>
<evidence type="ECO:0000313" key="5">
    <source>
        <dbReference type="EMBL" id="MBI4923231.1"/>
    </source>
</evidence>
<name>A0A933L6E9_9HYPH</name>
<evidence type="ECO:0000259" key="4">
    <source>
        <dbReference type="PROSITE" id="PS50949"/>
    </source>
</evidence>
<dbReference type="PANTHER" id="PTHR43537">
    <property type="entry name" value="TRANSCRIPTIONAL REGULATOR, GNTR FAMILY"/>
    <property type="match status" value="1"/>
</dbReference>
<dbReference type="GO" id="GO:0003700">
    <property type="term" value="F:DNA-binding transcription factor activity"/>
    <property type="evidence" value="ECO:0007669"/>
    <property type="project" value="InterPro"/>
</dbReference>
<keyword evidence="2" id="KW-0238">DNA-binding</keyword>
<dbReference type="InterPro" id="IPR000524">
    <property type="entry name" value="Tscrpt_reg_HTH_GntR"/>
</dbReference>
<keyword evidence="3" id="KW-0804">Transcription</keyword>
<comment type="caution">
    <text evidence="5">The sequence shown here is derived from an EMBL/GenBank/DDBJ whole genome shotgun (WGS) entry which is preliminary data.</text>
</comment>
<protein>
    <submittedName>
        <fullName evidence="5">GntR family transcriptional regulator</fullName>
    </submittedName>
</protein>
<dbReference type="AlphaFoldDB" id="A0A933L6E9"/>
<reference evidence="5" key="1">
    <citation type="submission" date="2020-07" db="EMBL/GenBank/DDBJ databases">
        <title>Huge and variable diversity of episymbiotic CPR bacteria and DPANN archaea in groundwater ecosystems.</title>
        <authorList>
            <person name="He C.Y."/>
            <person name="Keren R."/>
            <person name="Whittaker M."/>
            <person name="Farag I.F."/>
            <person name="Doudna J."/>
            <person name="Cate J.H.D."/>
            <person name="Banfield J.F."/>
        </authorList>
    </citation>
    <scope>NUCLEOTIDE SEQUENCE</scope>
    <source>
        <strain evidence="5">NC_groundwater_1586_Pr3_B-0.1um_66_15</strain>
    </source>
</reference>
<dbReference type="Proteomes" id="UP000782610">
    <property type="component" value="Unassembled WGS sequence"/>
</dbReference>
<evidence type="ECO:0000256" key="1">
    <source>
        <dbReference type="ARBA" id="ARBA00023015"/>
    </source>
</evidence>
<organism evidence="5 6">
    <name type="scientific">Devosia nanyangense</name>
    <dbReference type="NCBI Taxonomy" id="1228055"/>
    <lineage>
        <taxon>Bacteria</taxon>
        <taxon>Pseudomonadati</taxon>
        <taxon>Pseudomonadota</taxon>
        <taxon>Alphaproteobacteria</taxon>
        <taxon>Hyphomicrobiales</taxon>
        <taxon>Devosiaceae</taxon>
        <taxon>Devosia</taxon>
    </lineage>
</organism>
<dbReference type="PROSITE" id="PS50949">
    <property type="entry name" value="HTH_GNTR"/>
    <property type="match status" value="1"/>
</dbReference>
<dbReference type="SUPFAM" id="SSF46785">
    <property type="entry name" value="Winged helix' DNA-binding domain"/>
    <property type="match status" value="1"/>
</dbReference>
<gene>
    <name evidence="5" type="ORF">HY834_15930</name>
</gene>
<dbReference type="SMART" id="SM00895">
    <property type="entry name" value="FCD"/>
    <property type="match status" value="1"/>
</dbReference>
<keyword evidence="1" id="KW-0805">Transcription regulation</keyword>
<dbReference type="Gene3D" id="1.20.120.530">
    <property type="entry name" value="GntR ligand-binding domain-like"/>
    <property type="match status" value="1"/>
</dbReference>
<dbReference type="Pfam" id="PF07729">
    <property type="entry name" value="FCD"/>
    <property type="match status" value="1"/>
</dbReference>